<dbReference type="Pfam" id="PF04679">
    <property type="entry name" value="DNA_ligase_A_C"/>
    <property type="match status" value="1"/>
</dbReference>
<feature type="region of interest" description="Disordered" evidence="5">
    <location>
        <begin position="1"/>
        <end position="39"/>
    </location>
</feature>
<dbReference type="PANTHER" id="PTHR45674:SF4">
    <property type="entry name" value="DNA LIGASE 1"/>
    <property type="match status" value="1"/>
</dbReference>
<dbReference type="EMBL" id="SMKL01000017">
    <property type="protein sequence ID" value="TDC52132.1"/>
    <property type="molecule type" value="Genomic_DNA"/>
</dbReference>
<dbReference type="InterPro" id="IPR012340">
    <property type="entry name" value="NA-bd_OB-fold"/>
</dbReference>
<gene>
    <name evidence="7" type="ORF">E1212_09840</name>
</gene>
<dbReference type="NCBIfam" id="TIGR02777">
    <property type="entry name" value="LigD_PE_dom"/>
    <property type="match status" value="1"/>
</dbReference>
<dbReference type="OrthoDB" id="9802472at2"/>
<comment type="catalytic activity">
    <reaction evidence="4">
        <text>ATP + (deoxyribonucleotide)n-3'-hydroxyl + 5'-phospho-(deoxyribonucleotide)m = (deoxyribonucleotide)n+m + AMP + diphosphate.</text>
        <dbReference type="EC" id="6.5.1.1"/>
    </reaction>
</comment>
<dbReference type="InterPro" id="IPR012310">
    <property type="entry name" value="DNA_ligase_ATP-dep_cent"/>
</dbReference>
<organism evidence="7 8">
    <name type="scientific">Jiangella ureilytica</name>
    <dbReference type="NCBI Taxonomy" id="2530374"/>
    <lineage>
        <taxon>Bacteria</taxon>
        <taxon>Bacillati</taxon>
        <taxon>Actinomycetota</taxon>
        <taxon>Actinomycetes</taxon>
        <taxon>Jiangellales</taxon>
        <taxon>Jiangellaceae</taxon>
        <taxon>Jiangella</taxon>
    </lineage>
</organism>
<keyword evidence="3 7" id="KW-0436">Ligase</keyword>
<dbReference type="GO" id="GO:0006310">
    <property type="term" value="P:DNA recombination"/>
    <property type="evidence" value="ECO:0007669"/>
    <property type="project" value="InterPro"/>
</dbReference>
<name>A0A4R4RTJ6_9ACTN</name>
<evidence type="ECO:0000313" key="7">
    <source>
        <dbReference type="EMBL" id="TDC52132.1"/>
    </source>
</evidence>
<dbReference type="GO" id="GO:0005524">
    <property type="term" value="F:ATP binding"/>
    <property type="evidence" value="ECO:0007669"/>
    <property type="project" value="InterPro"/>
</dbReference>
<dbReference type="Gene3D" id="3.30.470.30">
    <property type="entry name" value="DNA ligase/mRNA capping enzyme"/>
    <property type="match status" value="1"/>
</dbReference>
<dbReference type="CDD" id="cd07906">
    <property type="entry name" value="Adenylation_DNA_ligase_LigD_LigC"/>
    <property type="match status" value="1"/>
</dbReference>
<accession>A0A4R4RTJ6</accession>
<feature type="region of interest" description="Disordered" evidence="5">
    <location>
        <begin position="457"/>
        <end position="487"/>
    </location>
</feature>
<dbReference type="CDD" id="cd07971">
    <property type="entry name" value="OBF_DNA_ligase_LigD"/>
    <property type="match status" value="1"/>
</dbReference>
<evidence type="ECO:0000256" key="1">
    <source>
        <dbReference type="ARBA" id="ARBA00007572"/>
    </source>
</evidence>
<proteinExistence type="inferred from homology"/>
<dbReference type="InterPro" id="IPR012309">
    <property type="entry name" value="DNA_ligase_ATP-dep_C"/>
</dbReference>
<dbReference type="InterPro" id="IPR014146">
    <property type="entry name" value="LigD_ligase_dom"/>
</dbReference>
<protein>
    <recommendedName>
        <fullName evidence="2">DNA ligase (ATP)</fullName>
        <ecNumber evidence="2">6.5.1.1</ecNumber>
    </recommendedName>
</protein>
<comment type="similarity">
    <text evidence="1">Belongs to the ATP-dependent DNA ligase family.</text>
</comment>
<dbReference type="NCBIfam" id="TIGR02779">
    <property type="entry name" value="NHEJ_ligase_lig"/>
    <property type="match status" value="1"/>
</dbReference>
<dbReference type="Proteomes" id="UP000295621">
    <property type="component" value="Unassembled WGS sequence"/>
</dbReference>
<evidence type="ECO:0000256" key="3">
    <source>
        <dbReference type="ARBA" id="ARBA00022598"/>
    </source>
</evidence>
<dbReference type="AlphaFoldDB" id="A0A4R4RTJ6"/>
<dbReference type="InterPro" id="IPR014144">
    <property type="entry name" value="LigD_PE_domain"/>
</dbReference>
<dbReference type="Gene3D" id="3.30.1490.70">
    <property type="match status" value="1"/>
</dbReference>
<evidence type="ECO:0000256" key="5">
    <source>
        <dbReference type="SAM" id="MobiDB-lite"/>
    </source>
</evidence>
<dbReference type="GO" id="GO:0006281">
    <property type="term" value="P:DNA repair"/>
    <property type="evidence" value="ECO:0007669"/>
    <property type="project" value="InterPro"/>
</dbReference>
<feature type="domain" description="ATP-dependent DNA ligase family profile" evidence="6">
    <location>
        <begin position="268"/>
        <end position="391"/>
    </location>
</feature>
<feature type="compositionally biased region" description="Basic and acidic residues" evidence="5">
    <location>
        <begin position="462"/>
        <end position="481"/>
    </location>
</feature>
<dbReference type="PROSITE" id="PS50160">
    <property type="entry name" value="DNA_LIGASE_A3"/>
    <property type="match status" value="1"/>
</dbReference>
<evidence type="ECO:0000256" key="2">
    <source>
        <dbReference type="ARBA" id="ARBA00012727"/>
    </source>
</evidence>
<sequence length="487" mass="55287">MSDDDGSGGLAEYQRKRSFDKTPEPRGRRRSSKEQAEPRFVVQEHHARRLHWDLRLERDGVLASWALPRGFPRTPEENHLAVHTEDHPLEYLTFDGEIPAGEYGGGSMTIWDHGTYEAEKFQDDKVVVRLHGEQVSGRFALFRTKGQDWMIHRMDGPADDGEPLPDDLVPMAATLSTLPPDQDAWAFEIKWDGVRALAYGEPGRLRLVGRNLREFTRQYPELRPLMNAVGAHRLVLDGEIVAFDDDGRPSFQRIQPRIHLASEADIRRQSQLTPVVYVIFDLLYLDGRSLLKEPYEERRRELAKLELAGPHWQVPDYQRGDGDVLLDATRAQGLEGIVAKRLASPYQPGRRSRDWLKVKNVRRQEVVVGGWVAGQGRLSGGFGALLVGVYDDGGSLRFAGKVGTGFDRRTRDDLQRRLDELRTDESPFTGRQPQKEAVFVRPELVAEVEFAEWTSGGTLRHPSYEGLREDKPARDVVREEPVPPPES</sequence>
<dbReference type="PANTHER" id="PTHR45674">
    <property type="entry name" value="DNA LIGASE 1/3 FAMILY MEMBER"/>
    <property type="match status" value="1"/>
</dbReference>
<dbReference type="GO" id="GO:0003910">
    <property type="term" value="F:DNA ligase (ATP) activity"/>
    <property type="evidence" value="ECO:0007669"/>
    <property type="project" value="UniProtKB-EC"/>
</dbReference>
<reference evidence="7 8" key="1">
    <citation type="submission" date="2019-02" db="EMBL/GenBank/DDBJ databases">
        <title>Draft genome sequences of novel Actinobacteria.</title>
        <authorList>
            <person name="Sahin N."/>
            <person name="Ay H."/>
            <person name="Saygin H."/>
        </authorList>
    </citation>
    <scope>NUCLEOTIDE SEQUENCE [LARGE SCALE GENOMIC DNA]</scope>
    <source>
        <strain evidence="7 8">KC603</strain>
    </source>
</reference>
<dbReference type="SUPFAM" id="SSF50249">
    <property type="entry name" value="Nucleic acid-binding proteins"/>
    <property type="match status" value="1"/>
</dbReference>
<comment type="caution">
    <text evidence="7">The sequence shown here is derived from an EMBL/GenBank/DDBJ whole genome shotgun (WGS) entry which is preliminary data.</text>
</comment>
<dbReference type="SUPFAM" id="SSF56091">
    <property type="entry name" value="DNA ligase/mRNA capping enzyme, catalytic domain"/>
    <property type="match status" value="1"/>
</dbReference>
<dbReference type="Pfam" id="PF13298">
    <property type="entry name" value="LigD_N"/>
    <property type="match status" value="1"/>
</dbReference>
<dbReference type="Gene3D" id="2.40.50.140">
    <property type="entry name" value="Nucleic acid-binding proteins"/>
    <property type="match status" value="1"/>
</dbReference>
<dbReference type="Pfam" id="PF01068">
    <property type="entry name" value="DNA_ligase_A_M"/>
    <property type="match status" value="1"/>
</dbReference>
<keyword evidence="8" id="KW-1185">Reference proteome</keyword>
<evidence type="ECO:0000313" key="8">
    <source>
        <dbReference type="Proteomes" id="UP000295621"/>
    </source>
</evidence>
<dbReference type="InterPro" id="IPR016059">
    <property type="entry name" value="DNA_ligase_ATP-dep_CS"/>
</dbReference>
<dbReference type="PROSITE" id="PS00333">
    <property type="entry name" value="DNA_LIGASE_A2"/>
    <property type="match status" value="1"/>
</dbReference>
<dbReference type="EC" id="6.5.1.1" evidence="2"/>
<evidence type="ECO:0000259" key="6">
    <source>
        <dbReference type="PROSITE" id="PS50160"/>
    </source>
</evidence>
<feature type="compositionally biased region" description="Basic and acidic residues" evidence="5">
    <location>
        <begin position="13"/>
        <end position="39"/>
    </location>
</feature>
<evidence type="ECO:0000256" key="4">
    <source>
        <dbReference type="ARBA" id="ARBA00034003"/>
    </source>
</evidence>
<dbReference type="RefSeq" id="WP_131981803.1">
    <property type="nucleotide sequence ID" value="NZ_SMKL01000017.1"/>
</dbReference>
<dbReference type="InterPro" id="IPR050191">
    <property type="entry name" value="ATP-dep_DNA_ligase"/>
</dbReference>